<organism evidence="1 2">
    <name type="scientific">Lates japonicus</name>
    <name type="common">Japanese lates</name>
    <dbReference type="NCBI Taxonomy" id="270547"/>
    <lineage>
        <taxon>Eukaryota</taxon>
        <taxon>Metazoa</taxon>
        <taxon>Chordata</taxon>
        <taxon>Craniata</taxon>
        <taxon>Vertebrata</taxon>
        <taxon>Euteleostomi</taxon>
        <taxon>Actinopterygii</taxon>
        <taxon>Neopterygii</taxon>
        <taxon>Teleostei</taxon>
        <taxon>Neoteleostei</taxon>
        <taxon>Acanthomorphata</taxon>
        <taxon>Carangaria</taxon>
        <taxon>Carangaria incertae sedis</taxon>
        <taxon>Centropomidae</taxon>
        <taxon>Lates</taxon>
    </lineage>
</organism>
<gene>
    <name evidence="1" type="ORF">AKAME5_002671600</name>
</gene>
<keyword evidence="2" id="KW-1185">Reference proteome</keyword>
<name>A0AAD3NNZ7_LATJO</name>
<comment type="caution">
    <text evidence="1">The sequence shown here is derived from an EMBL/GenBank/DDBJ whole genome shotgun (WGS) entry which is preliminary data.</text>
</comment>
<proteinExistence type="predicted"/>
<evidence type="ECO:0000313" key="1">
    <source>
        <dbReference type="EMBL" id="GLD75382.1"/>
    </source>
</evidence>
<sequence length="135" mass="14981">MEEEGGEEGGEAVTSPSTLLSKLEYALPSLSPLPLIQLAGMISHYPLANLMPWPASPHYHCPDLDCTLLLEGEGGVALQRYQPRYPESSPRHWPYCTVTDSCQVHRSGQRRGRSAEVSVIISRLLRTTRLCHEPT</sequence>
<dbReference type="AlphaFoldDB" id="A0AAD3NNZ7"/>
<dbReference type="Proteomes" id="UP001279410">
    <property type="component" value="Unassembled WGS sequence"/>
</dbReference>
<evidence type="ECO:0000313" key="2">
    <source>
        <dbReference type="Proteomes" id="UP001279410"/>
    </source>
</evidence>
<protein>
    <submittedName>
        <fullName evidence="1">Ral guanine nucleotide dissociation stimulator-like 1 isoform X1</fullName>
    </submittedName>
</protein>
<accession>A0AAD3NNZ7</accession>
<reference evidence="1" key="1">
    <citation type="submission" date="2022-08" db="EMBL/GenBank/DDBJ databases">
        <title>Genome sequencing of akame (Lates japonicus).</title>
        <authorList>
            <person name="Hashiguchi Y."/>
            <person name="Takahashi H."/>
        </authorList>
    </citation>
    <scope>NUCLEOTIDE SEQUENCE</scope>
    <source>
        <strain evidence="1">Kochi</strain>
    </source>
</reference>
<dbReference type="EMBL" id="BRZM01002910">
    <property type="protein sequence ID" value="GLD75382.1"/>
    <property type="molecule type" value="Genomic_DNA"/>
</dbReference>